<dbReference type="Proteomes" id="UP000266183">
    <property type="component" value="Chromosome"/>
</dbReference>
<organism evidence="1 2">
    <name type="scientific">Chryseolinea soli</name>
    <dbReference type="NCBI Taxonomy" id="2321403"/>
    <lineage>
        <taxon>Bacteria</taxon>
        <taxon>Pseudomonadati</taxon>
        <taxon>Bacteroidota</taxon>
        <taxon>Cytophagia</taxon>
        <taxon>Cytophagales</taxon>
        <taxon>Fulvivirgaceae</taxon>
        <taxon>Chryseolinea</taxon>
    </lineage>
</organism>
<name>A0A385SNE9_9BACT</name>
<evidence type="ECO:0008006" key="3">
    <source>
        <dbReference type="Google" id="ProtNLM"/>
    </source>
</evidence>
<keyword evidence="2" id="KW-1185">Reference proteome</keyword>
<dbReference type="KEGG" id="chk:D4L85_13135"/>
<reference evidence="2" key="1">
    <citation type="submission" date="2018-09" db="EMBL/GenBank/DDBJ databases">
        <title>Chryseolinea sp. KIS68-18 isolated from soil.</title>
        <authorList>
            <person name="Weon H.-Y."/>
            <person name="Kwon S.-W."/>
            <person name="Lee S.A."/>
        </authorList>
    </citation>
    <scope>NUCLEOTIDE SEQUENCE [LARGE SCALE GENOMIC DNA]</scope>
    <source>
        <strain evidence="2">KIS68-18</strain>
    </source>
</reference>
<accession>A0A385SNE9</accession>
<dbReference type="EMBL" id="CP032382">
    <property type="protein sequence ID" value="AYB31465.1"/>
    <property type="molecule type" value="Genomic_DNA"/>
</dbReference>
<sequence>MVRCKKDDDTKANAFNFDGRTRGLRSAFLLYASSPDVSGGNGTRCYENTFMLLSAGLVTDGHTMTGQGNAIELTVYNATQDLDAGTYTFTGTESPANVFEMPEGRVQLDDADPSSPQGPQVFSFAAGQMAVTRSGRDYTIDIAGSIEGKILKAHFTGIMTALQKN</sequence>
<evidence type="ECO:0000313" key="1">
    <source>
        <dbReference type="EMBL" id="AYB31465.1"/>
    </source>
</evidence>
<gene>
    <name evidence="1" type="ORF">D4L85_13135</name>
</gene>
<dbReference type="AlphaFoldDB" id="A0A385SNE9"/>
<evidence type="ECO:0000313" key="2">
    <source>
        <dbReference type="Proteomes" id="UP000266183"/>
    </source>
</evidence>
<proteinExistence type="predicted"/>
<protein>
    <recommendedName>
        <fullName evidence="3">Lipocalin-like domain-containing protein</fullName>
    </recommendedName>
</protein>